<reference evidence="2" key="1">
    <citation type="journal article" date="2020" name="Stud. Mycol.">
        <title>101 Dothideomycetes genomes: a test case for predicting lifestyles and emergence of pathogens.</title>
        <authorList>
            <person name="Haridas S."/>
            <person name="Albert R."/>
            <person name="Binder M."/>
            <person name="Bloem J."/>
            <person name="Labutti K."/>
            <person name="Salamov A."/>
            <person name="Andreopoulos B."/>
            <person name="Baker S."/>
            <person name="Barry K."/>
            <person name="Bills G."/>
            <person name="Bluhm B."/>
            <person name="Cannon C."/>
            <person name="Castanera R."/>
            <person name="Culley D."/>
            <person name="Daum C."/>
            <person name="Ezra D."/>
            <person name="Gonzalez J."/>
            <person name="Henrissat B."/>
            <person name="Kuo A."/>
            <person name="Liang C."/>
            <person name="Lipzen A."/>
            <person name="Lutzoni F."/>
            <person name="Magnuson J."/>
            <person name="Mondo S."/>
            <person name="Nolan M."/>
            <person name="Ohm R."/>
            <person name="Pangilinan J."/>
            <person name="Park H.-J."/>
            <person name="Ramirez L."/>
            <person name="Alfaro M."/>
            <person name="Sun H."/>
            <person name="Tritt A."/>
            <person name="Yoshinaga Y."/>
            <person name="Zwiers L.-H."/>
            <person name="Turgeon B."/>
            <person name="Goodwin S."/>
            <person name="Spatafora J."/>
            <person name="Crous P."/>
            <person name="Grigoriev I."/>
        </authorList>
    </citation>
    <scope>NUCLEOTIDE SEQUENCE</scope>
    <source>
        <strain evidence="2">CBS 115976</strain>
    </source>
</reference>
<evidence type="ECO:0000256" key="1">
    <source>
        <dbReference type="SAM" id="MobiDB-lite"/>
    </source>
</evidence>
<evidence type="ECO:0000313" key="2">
    <source>
        <dbReference type="EMBL" id="KAF2675394.1"/>
    </source>
</evidence>
<keyword evidence="3" id="KW-1185">Reference proteome</keyword>
<organism evidence="2 3">
    <name type="scientific">Microthyrium microscopicum</name>
    <dbReference type="NCBI Taxonomy" id="703497"/>
    <lineage>
        <taxon>Eukaryota</taxon>
        <taxon>Fungi</taxon>
        <taxon>Dikarya</taxon>
        <taxon>Ascomycota</taxon>
        <taxon>Pezizomycotina</taxon>
        <taxon>Dothideomycetes</taxon>
        <taxon>Dothideomycetes incertae sedis</taxon>
        <taxon>Microthyriales</taxon>
        <taxon>Microthyriaceae</taxon>
        <taxon>Microthyrium</taxon>
    </lineage>
</organism>
<dbReference type="Proteomes" id="UP000799302">
    <property type="component" value="Unassembled WGS sequence"/>
</dbReference>
<evidence type="ECO:0008006" key="4">
    <source>
        <dbReference type="Google" id="ProtNLM"/>
    </source>
</evidence>
<feature type="compositionally biased region" description="Basic and acidic residues" evidence="1">
    <location>
        <begin position="131"/>
        <end position="141"/>
    </location>
</feature>
<gene>
    <name evidence="2" type="ORF">BT63DRAFT_436297</name>
</gene>
<feature type="compositionally biased region" description="Polar residues" evidence="1">
    <location>
        <begin position="178"/>
        <end position="191"/>
    </location>
</feature>
<protein>
    <recommendedName>
        <fullName evidence="4">YTH domain-containing protein</fullName>
    </recommendedName>
</protein>
<proteinExistence type="predicted"/>
<sequence>MPQGSTVIDSLDTQEDGVSKKRLEDFDVTRRSINAALVRLEEEGRQDSAKNEHSLTIKLREIDYEYWPKILPLLEELEAKRDELREAHHKKQLDLEAKQATAKEKLLLAKADNKKKRKKCLLSPSRRAKRRQELEEFEQRKVAGAHTTHNPIGSIDPSHQRHPVNSTNIDNKRMRLDQPTTSETSHSNTGLEQQLLRFERTISPAGDMISEQPNTLSSLPRASTIYFLVKPQPGVTMAEMMMEDFLIVPEGLHTKIDNLWWCYKKGICIIFLEQERGRKKFHGCARVTLVPEVTSFLLPFPSWSRKANLENSKPFAVKWESTQWALFRDVGQVQRKLPDNLYDTDLKSFPSYYQLPDSEIGEELVMGIEEAAARAINKASAGRRAW</sequence>
<feature type="region of interest" description="Disordered" evidence="1">
    <location>
        <begin position="117"/>
        <end position="191"/>
    </location>
</feature>
<accession>A0A6A6UWP3</accession>
<dbReference type="AlphaFoldDB" id="A0A6A6UWP3"/>
<dbReference type="EMBL" id="MU004230">
    <property type="protein sequence ID" value="KAF2675394.1"/>
    <property type="molecule type" value="Genomic_DNA"/>
</dbReference>
<feature type="compositionally biased region" description="Basic residues" evidence="1">
    <location>
        <begin position="117"/>
        <end position="130"/>
    </location>
</feature>
<evidence type="ECO:0000313" key="3">
    <source>
        <dbReference type="Proteomes" id="UP000799302"/>
    </source>
</evidence>
<name>A0A6A6UWP3_9PEZI</name>